<dbReference type="SUPFAM" id="SSF48371">
    <property type="entry name" value="ARM repeat"/>
    <property type="match status" value="1"/>
</dbReference>
<dbReference type="OMA" id="DMVEMNE"/>
<keyword evidence="5" id="KW-1185">Reference proteome</keyword>
<dbReference type="InterPro" id="IPR016024">
    <property type="entry name" value="ARM-type_fold"/>
</dbReference>
<evidence type="ECO:0000259" key="3">
    <source>
        <dbReference type="Pfam" id="PF24436"/>
    </source>
</evidence>
<reference evidence="4 5" key="1">
    <citation type="journal article" date="2018" name="Nat. Genet.">
        <title>The Rosa genome provides new insights in the design of modern roses.</title>
        <authorList>
            <person name="Bendahmane M."/>
        </authorList>
    </citation>
    <scope>NUCLEOTIDE SEQUENCE [LARGE SCALE GENOMIC DNA]</scope>
    <source>
        <strain evidence="5">cv. Old Blush</strain>
    </source>
</reference>
<sequence>MERNSAACVMEWSIELEKALRSPKPGRSLEAISEIGPKLVRLSTEPECSPVIYHMFDLIPAEEKLFSNAIVLRLARAFESGDQHTRLCILKAFLYEYRKRNKRKEYRGVLSKTEAHVRVELLGRVKVVFDSGDVEDRALALGLFGCWAHFAKESPSIRYLVLSSMVSPHILEVKASLFAAGCFAELSEDFARVVLEMLLHMLNSPETLPGIRLAGVRMFAKVGFSHSIANNAYKVYRCEVVIRVVGQGLSGCHAGFPFQTCFQADLLVLFLNKEKTYHLRGTALRCLHYIFRKGMYHVPLNTSLVNTLFSMLDEPQLPSPMLFQALQTLRKIILRIHPNQPFDVFESSKLVSIATNVSASPITSESMLAISVLVDISRKLKGSTQMESFVHSESLLPSRVILLIIDQITLTMKPVLALCEIDSVVLPRVNFLLDLLIILNREYPDLHLLVLDQIFGLIKSISIVHDNVMATTDTDAFVHDNADLKERSVIRSKLVFRIYRFLITFLENLSEAEAISTKVFDKVKILVEHLCQSNLFECHAYTIYSLLLQHQFIWGHLVHESEGSCNRLSGISLHNYSVEHETHVIDFAKRMLTEKNSWPAYRVGTYAACQGAWHTANFIFEQLVKRVRSDLCCRWLKSLVHYAHGEWKYELLRLPKQGLETHKFPLTLSIDDLGEIGQDSAYNMKGHIYSKELTAAYNSLCSSLETLRVDVTTGQSFYFQRWFLSLRAKLLGAVVDILNILGNIIKNRQGQKSSMVKYFISLQRLIQISLQLKRVAQEFDLVTTSFIDIDKKSSSIISALAMSCSLLAFCSGFALYIPSLVNGVAICGPGVANNIDTILIQNLVGRLWHSNHETITDLCLLWEAGGKPFDCFHFRSRIQACENCSEARDILGVSSDAVSGFSGLKSKYNIVQNEEGLSEVTKDGLQLLLEILMKWMQIPFQTPKYFFNLRPCLGSELFAVNETRNPDGICVSLGFHLSLNLCLQLRNVTPDIPVRFNKFYCMLYCGLSFLEPRASGQHKEQELGTCQAWETDDMVEMNEKLLKYATECSTKKSNKRGRSSDDEDLVYSFVCFELNDRGQGFSSCLLDVSGFPAGYYRIKWYSCCFDNQGECWTLPPLNPGPVFTVHSL</sequence>
<dbReference type="Gramene" id="PRQ36839">
    <property type="protein sequence ID" value="PRQ36839"/>
    <property type="gene ID" value="RchiOBHm_Chr4g0396011"/>
</dbReference>
<evidence type="ECO:0000313" key="5">
    <source>
        <dbReference type="Proteomes" id="UP000238479"/>
    </source>
</evidence>
<dbReference type="InterPro" id="IPR056516">
    <property type="entry name" value="INTS7_N"/>
</dbReference>
<evidence type="ECO:0000256" key="1">
    <source>
        <dbReference type="ARBA" id="ARBA00008565"/>
    </source>
</evidence>
<protein>
    <submittedName>
        <fullName evidence="4">Putative integrator complex subunit 7</fullName>
    </submittedName>
</protein>
<organism evidence="4 5">
    <name type="scientific">Rosa chinensis</name>
    <name type="common">China rose</name>
    <dbReference type="NCBI Taxonomy" id="74649"/>
    <lineage>
        <taxon>Eukaryota</taxon>
        <taxon>Viridiplantae</taxon>
        <taxon>Streptophyta</taxon>
        <taxon>Embryophyta</taxon>
        <taxon>Tracheophyta</taxon>
        <taxon>Spermatophyta</taxon>
        <taxon>Magnoliopsida</taxon>
        <taxon>eudicotyledons</taxon>
        <taxon>Gunneridae</taxon>
        <taxon>Pentapetalae</taxon>
        <taxon>rosids</taxon>
        <taxon>fabids</taxon>
        <taxon>Rosales</taxon>
        <taxon>Rosaceae</taxon>
        <taxon>Rosoideae</taxon>
        <taxon>Rosoideae incertae sedis</taxon>
        <taxon>Rosa</taxon>
    </lineage>
</organism>
<dbReference type="STRING" id="74649.A0A2P6QRM7"/>
<comment type="similarity">
    <text evidence="1">Belongs to the Integrator subunit 7 family.</text>
</comment>
<dbReference type="EMBL" id="PDCK01000042">
    <property type="protein sequence ID" value="PRQ36839.1"/>
    <property type="molecule type" value="Genomic_DNA"/>
</dbReference>
<dbReference type="PANTHER" id="PTHR13322:SF2">
    <property type="entry name" value="INTEGRATOR COMPLEX SUBUNIT 7"/>
    <property type="match status" value="1"/>
</dbReference>
<feature type="domain" description="Integrator complex subunit 7-like C-terminal" evidence="2">
    <location>
        <begin position="954"/>
        <end position="1126"/>
    </location>
</feature>
<dbReference type="InterPro" id="IPR055195">
    <property type="entry name" value="INTS7_C_plant"/>
</dbReference>
<dbReference type="PANTHER" id="PTHR13322">
    <property type="entry name" value="C1ORF73 PROTEIN"/>
    <property type="match status" value="1"/>
</dbReference>
<name>A0A2P6QRM7_ROSCH</name>
<evidence type="ECO:0000259" key="2">
    <source>
        <dbReference type="Pfam" id="PF22966"/>
    </source>
</evidence>
<accession>A0A2P6QRM7</accession>
<feature type="domain" description="Integrator complex subunit 7 N-terminal" evidence="3">
    <location>
        <begin position="66"/>
        <end position="463"/>
    </location>
</feature>
<dbReference type="AlphaFoldDB" id="A0A2P6QRM7"/>
<comment type="caution">
    <text evidence="4">The sequence shown here is derived from an EMBL/GenBank/DDBJ whole genome shotgun (WGS) entry which is preliminary data.</text>
</comment>
<evidence type="ECO:0000313" key="4">
    <source>
        <dbReference type="EMBL" id="PRQ36839.1"/>
    </source>
</evidence>
<dbReference type="GO" id="GO:0034472">
    <property type="term" value="P:snRNA 3'-end processing"/>
    <property type="evidence" value="ECO:0007669"/>
    <property type="project" value="TreeGrafter"/>
</dbReference>
<gene>
    <name evidence="4" type="ORF">RchiOBHm_Chr4g0396011</name>
</gene>
<dbReference type="GO" id="GO:0032039">
    <property type="term" value="C:integrator complex"/>
    <property type="evidence" value="ECO:0007669"/>
    <property type="project" value="InterPro"/>
</dbReference>
<dbReference type="InterPro" id="IPR033060">
    <property type="entry name" value="INTS7"/>
</dbReference>
<dbReference type="Proteomes" id="UP000238479">
    <property type="component" value="Chromosome 4"/>
</dbReference>
<dbReference type="Pfam" id="PF22966">
    <property type="entry name" value="INTS7_C_plants"/>
    <property type="match status" value="1"/>
</dbReference>
<dbReference type="Pfam" id="PF24436">
    <property type="entry name" value="INTS7_N"/>
    <property type="match status" value="1"/>
</dbReference>
<proteinExistence type="inferred from homology"/>